<name>A0A8B7NW59_HYAAZ</name>
<keyword evidence="2" id="KW-0472">Membrane</keyword>
<gene>
    <name evidence="4" type="primary">LOC108674544</name>
</gene>
<accession>A0A8B7NW59</accession>
<feature type="transmembrane region" description="Helical" evidence="2">
    <location>
        <begin position="752"/>
        <end position="774"/>
    </location>
</feature>
<feature type="transmembrane region" description="Helical" evidence="2">
    <location>
        <begin position="624"/>
        <end position="645"/>
    </location>
</feature>
<feature type="transmembrane region" description="Helical" evidence="2">
    <location>
        <begin position="687"/>
        <end position="705"/>
    </location>
</feature>
<dbReference type="KEGG" id="hazt:108674544"/>
<feature type="transmembrane region" description="Helical" evidence="2">
    <location>
        <begin position="572"/>
        <end position="592"/>
    </location>
</feature>
<protein>
    <submittedName>
        <fullName evidence="4">Uncharacterized protein LOC108674544</fullName>
    </submittedName>
</protein>
<feature type="region of interest" description="Disordered" evidence="1">
    <location>
        <begin position="404"/>
        <end position="433"/>
    </location>
</feature>
<dbReference type="AlphaFoldDB" id="A0A8B7NW59"/>
<feature type="transmembrane region" description="Helical" evidence="2">
    <location>
        <begin position="57"/>
        <end position="80"/>
    </location>
</feature>
<feature type="transmembrane region" description="Helical" evidence="2">
    <location>
        <begin position="786"/>
        <end position="807"/>
    </location>
</feature>
<dbReference type="GeneID" id="108674544"/>
<feature type="transmembrane region" description="Helical" evidence="2">
    <location>
        <begin position="92"/>
        <end position="112"/>
    </location>
</feature>
<evidence type="ECO:0000256" key="2">
    <source>
        <dbReference type="SAM" id="Phobius"/>
    </source>
</evidence>
<feature type="transmembrane region" description="Helical" evidence="2">
    <location>
        <begin position="651"/>
        <end position="675"/>
    </location>
</feature>
<proteinExistence type="predicted"/>
<feature type="transmembrane region" description="Helical" evidence="2">
    <location>
        <begin position="711"/>
        <end position="732"/>
    </location>
</feature>
<feature type="transmembrane region" description="Helical" evidence="2">
    <location>
        <begin position="539"/>
        <end position="560"/>
    </location>
</feature>
<sequence length="853" mass="93635">MGIGWIMDPRSGIKKDPVDQVVGRWKVNIFFLLLVSSQELILPWLPAVLQASGLTGMGVGLVMTLITLSGVVSVKVVLVLITATKSGALRRFLLFFLLFSAFIMYVVAIAALPKENSYSRCSSNSLDKFPLEANSTPTSSENLNATTMTAQIATSTSSNFNNVQTTTDTSLNLENIAHEKTDPIQLSTTIKITAFFTTEAPKQFTSLKSTFLLDKSTESGVFGSQKPRNWSALTTTTTSYEIIGNENILESSKTNDYNKGGHEGTIVLNDDINGIQNDINSNTREQAAWKPGAKFSSTFVGSNVGLPSSRFLHRKKSSKLLHQNVNYHIPLEPSSERNDEKLYENVNNNINSFGDSSANKNNSEQIDYHFKNHNFGLDNKLYSQHVSHTIVKRNLNKKSIFNANDIGGQLGSQRPQHEETDPDQQSSATKSFDLDEEKIEKLKEILEEVEAQVDSETPSASSSNSRTWLWVSILLVSATLMSGGLEAGVTRLWHCYSHCYHLFHHRPRQDINSDDLLERTLTDTFELSANGEHYGWTRVISSGVVVASAVLLAFGCQVGLPPGWSLAGQAGLFTVGSVLALAALLLLLPVPWGSIKPPKMSRPLSLYLDDEVLWEGLRRIACPLGTAVHGLLSSLPSVYVVLMLSSRSQQLSFGSALAVVGVSFSLLGEGLALCCRQRFTFLLDSPGLVGFSLGSLAAQMIFTYVLDQNSWVQWLVAASWIVVGVGHSLITISVRQNALMLATIRDQEREAWVSWVSSKVGTAVGSFIWPFIAVLKWGSLTHLDQLLLPLSITAVLLAVAVAVVALLTRSRRAARRRVYHTLDLHTAGDADDEESDEEEDWLVRGARKEGMLL</sequence>
<feature type="transmembrane region" description="Helical" evidence="2">
    <location>
        <begin position="467"/>
        <end position="485"/>
    </location>
</feature>
<evidence type="ECO:0000313" key="3">
    <source>
        <dbReference type="Proteomes" id="UP000694843"/>
    </source>
</evidence>
<keyword evidence="2" id="KW-1133">Transmembrane helix</keyword>
<feature type="transmembrane region" description="Helical" evidence="2">
    <location>
        <begin position="27"/>
        <end position="45"/>
    </location>
</feature>
<dbReference type="RefSeq" id="XP_018017993.1">
    <property type="nucleotide sequence ID" value="XM_018162504.2"/>
</dbReference>
<dbReference type="Proteomes" id="UP000694843">
    <property type="component" value="Unplaced"/>
</dbReference>
<keyword evidence="3" id="KW-1185">Reference proteome</keyword>
<organism evidence="3 4">
    <name type="scientific">Hyalella azteca</name>
    <name type="common">Amphipod</name>
    <dbReference type="NCBI Taxonomy" id="294128"/>
    <lineage>
        <taxon>Eukaryota</taxon>
        <taxon>Metazoa</taxon>
        <taxon>Ecdysozoa</taxon>
        <taxon>Arthropoda</taxon>
        <taxon>Crustacea</taxon>
        <taxon>Multicrustacea</taxon>
        <taxon>Malacostraca</taxon>
        <taxon>Eumalacostraca</taxon>
        <taxon>Peracarida</taxon>
        <taxon>Amphipoda</taxon>
        <taxon>Senticaudata</taxon>
        <taxon>Talitrida</taxon>
        <taxon>Talitroidea</taxon>
        <taxon>Hyalellidae</taxon>
        <taxon>Hyalella</taxon>
    </lineage>
</organism>
<evidence type="ECO:0000256" key="1">
    <source>
        <dbReference type="SAM" id="MobiDB-lite"/>
    </source>
</evidence>
<evidence type="ECO:0000313" key="4">
    <source>
        <dbReference type="RefSeq" id="XP_018017993.1"/>
    </source>
</evidence>
<reference evidence="4" key="1">
    <citation type="submission" date="2025-08" db="UniProtKB">
        <authorList>
            <consortium name="RefSeq"/>
        </authorList>
    </citation>
    <scope>IDENTIFICATION</scope>
    <source>
        <tissue evidence="4">Whole organism</tissue>
    </source>
</reference>
<keyword evidence="2" id="KW-0812">Transmembrane</keyword>
<dbReference type="OrthoDB" id="6381107at2759"/>